<gene>
    <name evidence="1" type="ORF">BT96DRAFT_996170</name>
</gene>
<dbReference type="Proteomes" id="UP000799118">
    <property type="component" value="Unassembled WGS sequence"/>
</dbReference>
<reference evidence="1" key="1">
    <citation type="journal article" date="2019" name="Environ. Microbiol.">
        <title>Fungal ecological strategies reflected in gene transcription - a case study of two litter decomposers.</title>
        <authorList>
            <person name="Barbi F."/>
            <person name="Kohler A."/>
            <person name="Barry K."/>
            <person name="Baskaran P."/>
            <person name="Daum C."/>
            <person name="Fauchery L."/>
            <person name="Ihrmark K."/>
            <person name="Kuo A."/>
            <person name="LaButti K."/>
            <person name="Lipzen A."/>
            <person name="Morin E."/>
            <person name="Grigoriev I.V."/>
            <person name="Henrissat B."/>
            <person name="Lindahl B."/>
            <person name="Martin F."/>
        </authorList>
    </citation>
    <scope>NUCLEOTIDE SEQUENCE</scope>
    <source>
        <strain evidence="1">JB14</strain>
    </source>
</reference>
<sequence>MSPWPFAKYLDNVKNKVLLIEGILPSLPPKTQPVTVDSSPAFHNPVSHLDITTQLLIVLGVVCHVLMGLATDHCNFIIGAVHLIIDSVMALQKIQHPDGTEDWAPDDANV</sequence>
<dbReference type="OrthoDB" id="3253623at2759"/>
<evidence type="ECO:0000313" key="1">
    <source>
        <dbReference type="EMBL" id="KAE9396986.1"/>
    </source>
</evidence>
<evidence type="ECO:0000313" key="2">
    <source>
        <dbReference type="Proteomes" id="UP000799118"/>
    </source>
</evidence>
<dbReference type="AlphaFoldDB" id="A0A6A4HGE4"/>
<protein>
    <submittedName>
        <fullName evidence="1">Uncharacterized protein</fullName>
    </submittedName>
</protein>
<name>A0A6A4HGE4_9AGAR</name>
<dbReference type="EMBL" id="ML769504">
    <property type="protein sequence ID" value="KAE9396986.1"/>
    <property type="molecule type" value="Genomic_DNA"/>
</dbReference>
<accession>A0A6A4HGE4</accession>
<organism evidence="1 2">
    <name type="scientific">Gymnopus androsaceus JB14</name>
    <dbReference type="NCBI Taxonomy" id="1447944"/>
    <lineage>
        <taxon>Eukaryota</taxon>
        <taxon>Fungi</taxon>
        <taxon>Dikarya</taxon>
        <taxon>Basidiomycota</taxon>
        <taxon>Agaricomycotina</taxon>
        <taxon>Agaricomycetes</taxon>
        <taxon>Agaricomycetidae</taxon>
        <taxon>Agaricales</taxon>
        <taxon>Marasmiineae</taxon>
        <taxon>Omphalotaceae</taxon>
        <taxon>Gymnopus</taxon>
    </lineage>
</organism>
<proteinExistence type="predicted"/>
<keyword evidence="2" id="KW-1185">Reference proteome</keyword>